<evidence type="ECO:0000313" key="5">
    <source>
        <dbReference type="Proteomes" id="UP000093044"/>
    </source>
</evidence>
<dbReference type="PANTHER" id="PTHR30514">
    <property type="entry name" value="GLUCOKINASE"/>
    <property type="match status" value="1"/>
</dbReference>
<protein>
    <submittedName>
        <fullName evidence="4">Uncharacterized protein</fullName>
    </submittedName>
</protein>
<dbReference type="Pfam" id="PF01380">
    <property type="entry name" value="SIS"/>
    <property type="match status" value="1"/>
</dbReference>
<dbReference type="GeneID" id="83056347"/>
<dbReference type="InterPro" id="IPR035472">
    <property type="entry name" value="RpiR-like_SIS"/>
</dbReference>
<dbReference type="InterPro" id="IPR047640">
    <property type="entry name" value="RpiR-like"/>
</dbReference>
<dbReference type="GO" id="GO:1901135">
    <property type="term" value="P:carbohydrate derivative metabolic process"/>
    <property type="evidence" value="ECO:0007669"/>
    <property type="project" value="InterPro"/>
</dbReference>
<evidence type="ECO:0000256" key="2">
    <source>
        <dbReference type="ARBA" id="ARBA00023125"/>
    </source>
</evidence>
<dbReference type="Proteomes" id="UP000093044">
    <property type="component" value="Chromosome"/>
</dbReference>
<dbReference type="GO" id="GO:0003700">
    <property type="term" value="F:DNA-binding transcription factor activity"/>
    <property type="evidence" value="ECO:0007669"/>
    <property type="project" value="InterPro"/>
</dbReference>
<dbReference type="Pfam" id="PF01418">
    <property type="entry name" value="HTH_6"/>
    <property type="match status" value="1"/>
</dbReference>
<dbReference type="InterPro" id="IPR001347">
    <property type="entry name" value="SIS_dom"/>
</dbReference>
<reference evidence="4" key="1">
    <citation type="submission" date="2016-08" db="EMBL/GenBank/DDBJ databases">
        <title>Complete genome of Cloacibacillus porcorum.</title>
        <authorList>
            <person name="Looft T."/>
            <person name="Bayles D.O."/>
            <person name="Alt D.P."/>
        </authorList>
    </citation>
    <scope>NUCLEOTIDE SEQUENCE [LARGE SCALE GENOMIC DNA]</scope>
    <source>
        <strain evidence="4">CL-84</strain>
    </source>
</reference>
<evidence type="ECO:0000256" key="1">
    <source>
        <dbReference type="ARBA" id="ARBA00023015"/>
    </source>
</evidence>
<evidence type="ECO:0000313" key="4">
    <source>
        <dbReference type="EMBL" id="ANZ43731.1"/>
    </source>
</evidence>
<proteinExistence type="predicted"/>
<dbReference type="Gene3D" id="3.40.50.10490">
    <property type="entry name" value="Glucose-6-phosphate isomerase like protein, domain 1"/>
    <property type="match status" value="1"/>
</dbReference>
<keyword evidence="5" id="KW-1185">Reference proteome</keyword>
<dbReference type="InterPro" id="IPR046348">
    <property type="entry name" value="SIS_dom_sf"/>
</dbReference>
<dbReference type="SUPFAM" id="SSF53697">
    <property type="entry name" value="SIS domain"/>
    <property type="match status" value="1"/>
</dbReference>
<dbReference type="EMBL" id="CP016757">
    <property type="protein sequence ID" value="ANZ43731.1"/>
    <property type="molecule type" value="Genomic_DNA"/>
</dbReference>
<dbReference type="OrthoDB" id="63027at2"/>
<dbReference type="GO" id="GO:0003677">
    <property type="term" value="F:DNA binding"/>
    <property type="evidence" value="ECO:0007669"/>
    <property type="project" value="UniProtKB-KW"/>
</dbReference>
<dbReference type="PROSITE" id="PS51071">
    <property type="entry name" value="HTH_RPIR"/>
    <property type="match status" value="1"/>
</dbReference>
<sequence length="283" mass="31869">MHGPIEKLKNGINNMTAAQKKVADFILKNTFDTAFFTVDQLANAAGTSTTTIMRLMTFLNYKGYMDFQRALQEVLRNKVNPKTRLEVNLKDLDLSDLWGRCYDKQLNNIQNTFELIPQETLDNVVAEIVSAPMIYITTARGGIMVAQYMYSFLSRMFGNCQIIHADNLPVWSTIIPCLGPTDLVFAISFPRYANRLLQFVKLAHQAQAKVVMVTDSFTSPFAEYSDITLPCLCSSLGFHNSPLSAMMLVDCLINVASVRYASIIKPRLDIANDILSKSDYYIQ</sequence>
<dbReference type="SUPFAM" id="SSF46689">
    <property type="entry name" value="Homeodomain-like"/>
    <property type="match status" value="1"/>
</dbReference>
<dbReference type="InterPro" id="IPR036388">
    <property type="entry name" value="WH-like_DNA-bd_sf"/>
</dbReference>
<accession>A0A1B2I179</accession>
<dbReference type="CDD" id="cd05013">
    <property type="entry name" value="SIS_RpiR"/>
    <property type="match status" value="1"/>
</dbReference>
<keyword evidence="2" id="KW-0238">DNA-binding</keyword>
<dbReference type="Gene3D" id="1.10.10.10">
    <property type="entry name" value="Winged helix-like DNA-binding domain superfamily/Winged helix DNA-binding domain"/>
    <property type="match status" value="1"/>
</dbReference>
<dbReference type="PANTHER" id="PTHR30514:SF18">
    <property type="entry name" value="RPIR-FAMILY TRANSCRIPTIONAL REGULATOR"/>
    <property type="match status" value="1"/>
</dbReference>
<dbReference type="RefSeq" id="WP_066741733.1">
    <property type="nucleotide sequence ID" value="NZ_CALCLR010000035.1"/>
</dbReference>
<organism evidence="4 5">
    <name type="scientific">Cloacibacillus porcorum</name>
    <dbReference type="NCBI Taxonomy" id="1197717"/>
    <lineage>
        <taxon>Bacteria</taxon>
        <taxon>Thermotogati</taxon>
        <taxon>Synergistota</taxon>
        <taxon>Synergistia</taxon>
        <taxon>Synergistales</taxon>
        <taxon>Synergistaceae</taxon>
        <taxon>Cloacibacillus</taxon>
    </lineage>
</organism>
<keyword evidence="3" id="KW-0804">Transcription</keyword>
<dbReference type="GO" id="GO:0097367">
    <property type="term" value="F:carbohydrate derivative binding"/>
    <property type="evidence" value="ECO:0007669"/>
    <property type="project" value="InterPro"/>
</dbReference>
<name>A0A1B2I179_9BACT</name>
<dbReference type="InterPro" id="IPR009057">
    <property type="entry name" value="Homeodomain-like_sf"/>
</dbReference>
<gene>
    <name evidence="4" type="ORF">BED41_00590</name>
</gene>
<keyword evidence="1" id="KW-0805">Transcription regulation</keyword>
<evidence type="ECO:0000256" key="3">
    <source>
        <dbReference type="ARBA" id="ARBA00023163"/>
    </source>
</evidence>
<dbReference type="InterPro" id="IPR000281">
    <property type="entry name" value="HTH_RpiR"/>
</dbReference>
<dbReference type="AlphaFoldDB" id="A0A1B2I179"/>
<dbReference type="KEGG" id="cpor:BED41_00590"/>